<name>A0ABW2HQ93_9ACTN</name>
<reference evidence="2" key="1">
    <citation type="journal article" date="2019" name="Int. J. Syst. Evol. Microbiol.">
        <title>The Global Catalogue of Microorganisms (GCM) 10K type strain sequencing project: providing services to taxonomists for standard genome sequencing and annotation.</title>
        <authorList>
            <consortium name="The Broad Institute Genomics Platform"/>
            <consortium name="The Broad Institute Genome Sequencing Center for Infectious Disease"/>
            <person name="Wu L."/>
            <person name="Ma J."/>
        </authorList>
    </citation>
    <scope>NUCLEOTIDE SEQUENCE [LARGE SCALE GENOMIC DNA]</scope>
    <source>
        <strain evidence="2">XZYJT-10</strain>
    </source>
</reference>
<proteinExistence type="predicted"/>
<sequence length="175" mass="19186">MTAAETLAASGRFPIAAGLTDAELTAIEREFGFTFAADHRAFLAAGLPTGRGWVDWRHPDRGTLRERLAMPIEGVLFDVAENAFWYGGWGPRPAETGAAVITARGYLMTVPRMIPVYSHRYLPAAVPGQPVLSIYQTDVAHYGNDLLDWLHREFSLGSPAGSATRPTIAFWRDLV</sequence>
<protein>
    <recommendedName>
        <fullName evidence="3">SMI1/KNR4 family protein</fullName>
    </recommendedName>
</protein>
<gene>
    <name evidence="1" type="ORF">ACFQS1_15425</name>
</gene>
<dbReference type="RefSeq" id="WP_378968408.1">
    <property type="nucleotide sequence ID" value="NZ_JBHTBJ010000009.1"/>
</dbReference>
<evidence type="ECO:0000313" key="1">
    <source>
        <dbReference type="EMBL" id="MFC7275378.1"/>
    </source>
</evidence>
<organism evidence="1 2">
    <name type="scientific">Paractinoplanes rhizophilus</name>
    <dbReference type="NCBI Taxonomy" id="1416877"/>
    <lineage>
        <taxon>Bacteria</taxon>
        <taxon>Bacillati</taxon>
        <taxon>Actinomycetota</taxon>
        <taxon>Actinomycetes</taxon>
        <taxon>Micromonosporales</taxon>
        <taxon>Micromonosporaceae</taxon>
        <taxon>Paractinoplanes</taxon>
    </lineage>
</organism>
<evidence type="ECO:0008006" key="3">
    <source>
        <dbReference type="Google" id="ProtNLM"/>
    </source>
</evidence>
<dbReference type="PANTHER" id="PTHR32011:SF2">
    <property type="entry name" value="OS08G0472400 PROTEIN"/>
    <property type="match status" value="1"/>
</dbReference>
<dbReference type="EMBL" id="JBHTBJ010000009">
    <property type="protein sequence ID" value="MFC7275378.1"/>
    <property type="molecule type" value="Genomic_DNA"/>
</dbReference>
<dbReference type="PANTHER" id="PTHR32011">
    <property type="entry name" value="OS08G0472400 PROTEIN"/>
    <property type="match status" value="1"/>
</dbReference>
<comment type="caution">
    <text evidence="1">The sequence shown here is derived from an EMBL/GenBank/DDBJ whole genome shotgun (WGS) entry which is preliminary data.</text>
</comment>
<evidence type="ECO:0000313" key="2">
    <source>
        <dbReference type="Proteomes" id="UP001596548"/>
    </source>
</evidence>
<accession>A0ABW2HQ93</accession>
<dbReference type="Proteomes" id="UP001596548">
    <property type="component" value="Unassembled WGS sequence"/>
</dbReference>
<keyword evidence="2" id="KW-1185">Reference proteome</keyword>